<evidence type="ECO:0000313" key="4">
    <source>
        <dbReference type="Proteomes" id="UP000813444"/>
    </source>
</evidence>
<organism evidence="3 4">
    <name type="scientific">Stachybotrys elegans</name>
    <dbReference type="NCBI Taxonomy" id="80388"/>
    <lineage>
        <taxon>Eukaryota</taxon>
        <taxon>Fungi</taxon>
        <taxon>Dikarya</taxon>
        <taxon>Ascomycota</taxon>
        <taxon>Pezizomycotina</taxon>
        <taxon>Sordariomycetes</taxon>
        <taxon>Hypocreomycetidae</taxon>
        <taxon>Hypocreales</taxon>
        <taxon>Stachybotryaceae</taxon>
        <taxon>Stachybotrys</taxon>
    </lineage>
</organism>
<keyword evidence="4" id="KW-1185">Reference proteome</keyword>
<evidence type="ECO:0000313" key="3">
    <source>
        <dbReference type="EMBL" id="KAH7327937.1"/>
    </source>
</evidence>
<dbReference type="EMBL" id="JAGPNK010000001">
    <property type="protein sequence ID" value="KAH7327937.1"/>
    <property type="molecule type" value="Genomic_DNA"/>
</dbReference>
<gene>
    <name evidence="3" type="ORF">B0I35DRAFT_472702</name>
</gene>
<evidence type="ECO:0000256" key="2">
    <source>
        <dbReference type="SAM" id="MobiDB-lite"/>
    </source>
</evidence>
<accession>A0A8K0T5U5</accession>
<reference evidence="3" key="1">
    <citation type="journal article" date="2021" name="Nat. Commun.">
        <title>Genetic determinants of endophytism in the Arabidopsis root mycobiome.</title>
        <authorList>
            <person name="Mesny F."/>
            <person name="Miyauchi S."/>
            <person name="Thiergart T."/>
            <person name="Pickel B."/>
            <person name="Atanasova L."/>
            <person name="Karlsson M."/>
            <person name="Huettel B."/>
            <person name="Barry K.W."/>
            <person name="Haridas S."/>
            <person name="Chen C."/>
            <person name="Bauer D."/>
            <person name="Andreopoulos W."/>
            <person name="Pangilinan J."/>
            <person name="LaButti K."/>
            <person name="Riley R."/>
            <person name="Lipzen A."/>
            <person name="Clum A."/>
            <person name="Drula E."/>
            <person name="Henrissat B."/>
            <person name="Kohler A."/>
            <person name="Grigoriev I.V."/>
            <person name="Martin F.M."/>
            <person name="Hacquard S."/>
        </authorList>
    </citation>
    <scope>NUCLEOTIDE SEQUENCE</scope>
    <source>
        <strain evidence="3">MPI-CAGE-CH-0235</strain>
    </source>
</reference>
<sequence>MDSSRARKRMRRDVVDPSYYTTSNINVNPMVSQDAFSIQQPPSSHTLFGQSLLSNVSLGGYNLLEAQLHIPLGLAQHEEATLHSLVTHELQNQPLPVLPTSTIPPLPPKPRAQPWHEFPKDVTSEIRRDIEEKNNRIAARNQRVERERNNMAAKKSRQVRIEALANSRTMLNRQAAEITWLRLQVLLLGGSLARWDDMPDEIKDGMVEDVGRRVDAIETRNAEVKKRQESKHRAEKGRRLKSIEEDANDESGGQDRSMSPEYKEAVRSPSITPTENSRVC</sequence>
<dbReference type="Proteomes" id="UP000813444">
    <property type="component" value="Unassembled WGS sequence"/>
</dbReference>
<evidence type="ECO:0000256" key="1">
    <source>
        <dbReference type="SAM" id="Coils"/>
    </source>
</evidence>
<feature type="coiled-coil region" evidence="1">
    <location>
        <begin position="127"/>
        <end position="154"/>
    </location>
</feature>
<proteinExistence type="predicted"/>
<protein>
    <recommendedName>
        <fullName evidence="5">BZIP domain-containing protein</fullName>
    </recommendedName>
</protein>
<keyword evidence="1" id="KW-0175">Coiled coil</keyword>
<evidence type="ECO:0008006" key="5">
    <source>
        <dbReference type="Google" id="ProtNLM"/>
    </source>
</evidence>
<feature type="compositionally biased region" description="Basic residues" evidence="2">
    <location>
        <begin position="228"/>
        <end position="240"/>
    </location>
</feature>
<name>A0A8K0T5U5_9HYPO</name>
<comment type="caution">
    <text evidence="3">The sequence shown here is derived from an EMBL/GenBank/DDBJ whole genome shotgun (WGS) entry which is preliminary data.</text>
</comment>
<feature type="compositionally biased region" description="Polar residues" evidence="2">
    <location>
        <begin position="269"/>
        <end position="280"/>
    </location>
</feature>
<dbReference type="OrthoDB" id="4847496at2759"/>
<feature type="region of interest" description="Disordered" evidence="2">
    <location>
        <begin position="223"/>
        <end position="280"/>
    </location>
</feature>
<dbReference type="AlphaFoldDB" id="A0A8K0T5U5"/>